<feature type="compositionally biased region" description="Basic and acidic residues" evidence="1">
    <location>
        <begin position="199"/>
        <end position="208"/>
    </location>
</feature>
<dbReference type="Proteomes" id="UP001549691">
    <property type="component" value="Unassembled WGS sequence"/>
</dbReference>
<evidence type="ECO:0000313" key="4">
    <source>
        <dbReference type="Proteomes" id="UP001549691"/>
    </source>
</evidence>
<keyword evidence="2" id="KW-1133">Transmembrane helix</keyword>
<dbReference type="Gene3D" id="3.30.70.60">
    <property type="match status" value="1"/>
</dbReference>
<dbReference type="EMBL" id="JBEWZI010000004">
    <property type="protein sequence ID" value="MET7013646.1"/>
    <property type="molecule type" value="Genomic_DNA"/>
</dbReference>
<accession>A0ABV2TIB3</accession>
<evidence type="ECO:0000313" key="3">
    <source>
        <dbReference type="EMBL" id="MET7013646.1"/>
    </source>
</evidence>
<keyword evidence="2" id="KW-0812">Transmembrane</keyword>
<feature type="transmembrane region" description="Helical" evidence="2">
    <location>
        <begin position="20"/>
        <end position="37"/>
    </location>
</feature>
<protein>
    <submittedName>
        <fullName evidence="3">Uncharacterized protein</fullName>
    </submittedName>
</protein>
<comment type="caution">
    <text evidence="3">The sequence shown here is derived from an EMBL/GenBank/DDBJ whole genome shotgun (WGS) entry which is preliminary data.</text>
</comment>
<name>A0ABV2TIB3_9RHOO</name>
<organism evidence="3 4">
    <name type="scientific">Uliginosibacterium flavum</name>
    <dbReference type="NCBI Taxonomy" id="1396831"/>
    <lineage>
        <taxon>Bacteria</taxon>
        <taxon>Pseudomonadati</taxon>
        <taxon>Pseudomonadota</taxon>
        <taxon>Betaproteobacteria</taxon>
        <taxon>Rhodocyclales</taxon>
        <taxon>Zoogloeaceae</taxon>
        <taxon>Uliginosibacterium</taxon>
    </lineage>
</organism>
<sequence length="217" mass="23586">MMPWNSLRNALLRQFATAGWAGVVGVALIMFALAFSFSGNREREAQLADITHQRTELASDLARGTQSEVSPREILDRFRQSFPPASGLPDILLQLDASARKNGLAPRRADYGDSAESSENSSKDSGFRRMRISMPVKGSYAALRGWLSDALADAPTLSIEAIELQRPTIAAAELDAQVRLIVYMRDEPSGPAPRALSRKTGEQGDESRPAATAKVMP</sequence>
<proteinExistence type="predicted"/>
<feature type="region of interest" description="Disordered" evidence="1">
    <location>
        <begin position="104"/>
        <end position="126"/>
    </location>
</feature>
<gene>
    <name evidence="3" type="ORF">ABXR19_05555</name>
</gene>
<dbReference type="RefSeq" id="WP_354600109.1">
    <property type="nucleotide sequence ID" value="NZ_JBEWZI010000004.1"/>
</dbReference>
<dbReference type="InterPro" id="IPR014717">
    <property type="entry name" value="Transl_elong_EF1B/ribsomal_bS6"/>
</dbReference>
<feature type="region of interest" description="Disordered" evidence="1">
    <location>
        <begin position="187"/>
        <end position="217"/>
    </location>
</feature>
<keyword evidence="4" id="KW-1185">Reference proteome</keyword>
<evidence type="ECO:0000256" key="2">
    <source>
        <dbReference type="SAM" id="Phobius"/>
    </source>
</evidence>
<keyword evidence="2" id="KW-0472">Membrane</keyword>
<evidence type="ECO:0000256" key="1">
    <source>
        <dbReference type="SAM" id="MobiDB-lite"/>
    </source>
</evidence>
<reference evidence="3 4" key="1">
    <citation type="submission" date="2024-07" db="EMBL/GenBank/DDBJ databases">
        <title>Uliginosibacterium flavum JJ3220;KACC:17644.</title>
        <authorList>
            <person name="Kim M.K."/>
        </authorList>
    </citation>
    <scope>NUCLEOTIDE SEQUENCE [LARGE SCALE GENOMIC DNA]</scope>
    <source>
        <strain evidence="3 4">KACC:17644</strain>
    </source>
</reference>